<accession>A0A1J5MZR2</accession>
<feature type="transmembrane region" description="Helical" evidence="1">
    <location>
        <begin position="39"/>
        <end position="59"/>
    </location>
</feature>
<name>A0A1J5MZR2_9BACT</name>
<organism evidence="2 3">
    <name type="scientific">Pseudodesulfovibrio hydrargyri</name>
    <dbReference type="NCBI Taxonomy" id="2125990"/>
    <lineage>
        <taxon>Bacteria</taxon>
        <taxon>Pseudomonadati</taxon>
        <taxon>Thermodesulfobacteriota</taxon>
        <taxon>Desulfovibrionia</taxon>
        <taxon>Desulfovibrionales</taxon>
        <taxon>Desulfovibrionaceae</taxon>
    </lineage>
</organism>
<comment type="caution">
    <text evidence="2">The sequence shown here is derived from an EMBL/GenBank/DDBJ whole genome shotgun (WGS) entry which is preliminary data.</text>
</comment>
<evidence type="ECO:0000256" key="1">
    <source>
        <dbReference type="SAM" id="Phobius"/>
    </source>
</evidence>
<evidence type="ECO:0008006" key="4">
    <source>
        <dbReference type="Google" id="ProtNLM"/>
    </source>
</evidence>
<feature type="transmembrane region" description="Helical" evidence="1">
    <location>
        <begin position="178"/>
        <end position="201"/>
    </location>
</feature>
<dbReference type="EMBL" id="LKAQ01000005">
    <property type="protein sequence ID" value="OIQ48875.1"/>
    <property type="molecule type" value="Genomic_DNA"/>
</dbReference>
<evidence type="ECO:0000313" key="3">
    <source>
        <dbReference type="Proteomes" id="UP000181901"/>
    </source>
</evidence>
<dbReference type="Proteomes" id="UP000181901">
    <property type="component" value="Unassembled WGS sequence"/>
</dbReference>
<reference evidence="2 3" key="1">
    <citation type="submission" date="2015-09" db="EMBL/GenBank/DDBJ databases">
        <title>Genome of Desulfovibrio dechloracetivorans BerOc1, a mercury methylating strain isolated from highly hydrocarbons and metals contaminated coastal sediments.</title>
        <authorList>
            <person name="Goni Urriza M."/>
            <person name="Gassie C."/>
            <person name="Bouchez O."/>
            <person name="Klopp C."/>
            <person name="Ranchou-Peyruse A."/>
            <person name="Remy G."/>
        </authorList>
    </citation>
    <scope>NUCLEOTIDE SEQUENCE [LARGE SCALE GENOMIC DNA]</scope>
    <source>
        <strain evidence="2 3">BerOc1</strain>
    </source>
</reference>
<sequence>MKFTDLIAAAAVVSAILLFTAVPDAVPALGGFAEAHPFIMSFLKFAILGTLGEMVALRIATKRYTHRTFGLMPRCLVWGSIGLVIHTAFIVYATGTPNFLMGLGFSLPPDALADGDFATRLGLAFSISALMNILFAPLFMLAHGVVSMHIEKTGGSLLGFFSPIHISKLLGDIDWNMVWGFVFKKTIPFFWIPAHTITFLLPPELRVLFAAALGIVLGVILALASLKRNEATA</sequence>
<keyword evidence="3" id="KW-1185">Reference proteome</keyword>
<proteinExistence type="predicted"/>
<gene>
    <name evidence="2" type="ORF">BerOc1_03628</name>
</gene>
<keyword evidence="1" id="KW-0472">Membrane</keyword>
<keyword evidence="1" id="KW-0812">Transmembrane</keyword>
<feature type="transmembrane region" description="Helical" evidence="1">
    <location>
        <begin position="71"/>
        <end position="93"/>
    </location>
</feature>
<dbReference type="OrthoDB" id="1115879at2"/>
<evidence type="ECO:0000313" key="2">
    <source>
        <dbReference type="EMBL" id="OIQ48875.1"/>
    </source>
</evidence>
<dbReference type="AlphaFoldDB" id="A0A1J5MZR2"/>
<dbReference type="RefSeq" id="WP_071547306.1">
    <property type="nucleotide sequence ID" value="NZ_LKAQ01000005.1"/>
</dbReference>
<feature type="transmembrane region" description="Helical" evidence="1">
    <location>
        <begin position="121"/>
        <end position="142"/>
    </location>
</feature>
<feature type="transmembrane region" description="Helical" evidence="1">
    <location>
        <begin position="207"/>
        <end position="226"/>
    </location>
</feature>
<keyword evidence="1" id="KW-1133">Transmembrane helix</keyword>
<protein>
    <recommendedName>
        <fullName evidence="4">Mpv17 / PMP22 family protein</fullName>
    </recommendedName>
</protein>